<sequence>MNYGPEPPNSAAPSDVYMEYGPEPPSPAPATITIAANPPTRSPGLTSMPTPTPTLPPLLTGNPPLIAVNPPTRRPSPHLTSAPTPATPPTRNPSLTSTPTFPPLLAPNSPMRSPSLIPTPTPTSMNIIVESSASLAELLWITRRDIANAAARGRIVESELVRLGAGAHVLGSSAAPGRDAAEQKEQLSLRVAREKAKLREGEKLLGDVLRECEKPVVVPELLELAGRLWWCNSYHNSG</sequence>
<proteinExistence type="predicted"/>
<feature type="compositionally biased region" description="Low complexity" evidence="1">
    <location>
        <begin position="29"/>
        <end position="49"/>
    </location>
</feature>
<protein>
    <submittedName>
        <fullName evidence="2">Uncharacterized protein</fullName>
    </submittedName>
</protein>
<dbReference type="AlphaFoldDB" id="A0AAD6T8E0"/>
<evidence type="ECO:0000313" key="3">
    <source>
        <dbReference type="Proteomes" id="UP001218188"/>
    </source>
</evidence>
<keyword evidence="3" id="KW-1185">Reference proteome</keyword>
<evidence type="ECO:0000256" key="1">
    <source>
        <dbReference type="SAM" id="MobiDB-lite"/>
    </source>
</evidence>
<accession>A0AAD6T8E0</accession>
<comment type="caution">
    <text evidence="2">The sequence shown here is derived from an EMBL/GenBank/DDBJ whole genome shotgun (WGS) entry which is preliminary data.</text>
</comment>
<evidence type="ECO:0000313" key="2">
    <source>
        <dbReference type="EMBL" id="KAJ7041010.1"/>
    </source>
</evidence>
<feature type="region of interest" description="Disordered" evidence="1">
    <location>
        <begin position="1"/>
        <end position="118"/>
    </location>
</feature>
<dbReference type="EMBL" id="JARJCM010000019">
    <property type="protein sequence ID" value="KAJ7041010.1"/>
    <property type="molecule type" value="Genomic_DNA"/>
</dbReference>
<dbReference type="Proteomes" id="UP001218188">
    <property type="component" value="Unassembled WGS sequence"/>
</dbReference>
<organism evidence="2 3">
    <name type="scientific">Mycena alexandri</name>
    <dbReference type="NCBI Taxonomy" id="1745969"/>
    <lineage>
        <taxon>Eukaryota</taxon>
        <taxon>Fungi</taxon>
        <taxon>Dikarya</taxon>
        <taxon>Basidiomycota</taxon>
        <taxon>Agaricomycotina</taxon>
        <taxon>Agaricomycetes</taxon>
        <taxon>Agaricomycetidae</taxon>
        <taxon>Agaricales</taxon>
        <taxon>Marasmiineae</taxon>
        <taxon>Mycenaceae</taxon>
        <taxon>Mycena</taxon>
    </lineage>
</organism>
<reference evidence="2" key="1">
    <citation type="submission" date="2023-03" db="EMBL/GenBank/DDBJ databases">
        <title>Massive genome expansion in bonnet fungi (Mycena s.s.) driven by repeated elements and novel gene families across ecological guilds.</title>
        <authorList>
            <consortium name="Lawrence Berkeley National Laboratory"/>
            <person name="Harder C.B."/>
            <person name="Miyauchi S."/>
            <person name="Viragh M."/>
            <person name="Kuo A."/>
            <person name="Thoen E."/>
            <person name="Andreopoulos B."/>
            <person name="Lu D."/>
            <person name="Skrede I."/>
            <person name="Drula E."/>
            <person name="Henrissat B."/>
            <person name="Morin E."/>
            <person name="Kohler A."/>
            <person name="Barry K."/>
            <person name="LaButti K."/>
            <person name="Morin E."/>
            <person name="Salamov A."/>
            <person name="Lipzen A."/>
            <person name="Mereny Z."/>
            <person name="Hegedus B."/>
            <person name="Baldrian P."/>
            <person name="Stursova M."/>
            <person name="Weitz H."/>
            <person name="Taylor A."/>
            <person name="Grigoriev I.V."/>
            <person name="Nagy L.G."/>
            <person name="Martin F."/>
            <person name="Kauserud H."/>
        </authorList>
    </citation>
    <scope>NUCLEOTIDE SEQUENCE</scope>
    <source>
        <strain evidence="2">CBHHK200</strain>
    </source>
</reference>
<feature type="compositionally biased region" description="Pro residues" evidence="1">
    <location>
        <begin position="1"/>
        <end position="10"/>
    </location>
</feature>
<name>A0AAD6T8E0_9AGAR</name>
<gene>
    <name evidence="2" type="ORF">C8F04DRAFT_1081309</name>
</gene>